<dbReference type="RefSeq" id="WP_065145830.1">
    <property type="nucleotide sequence ID" value="NZ_LZLS01000184.1"/>
</dbReference>
<proteinExistence type="predicted"/>
<name>A0A1A3NNH4_MYCAS</name>
<dbReference type="Gene3D" id="3.90.1200.10">
    <property type="match status" value="1"/>
</dbReference>
<evidence type="ECO:0000259" key="1">
    <source>
        <dbReference type="Pfam" id="PF01636"/>
    </source>
</evidence>
<dbReference type="CDD" id="cd05154">
    <property type="entry name" value="ACAD10_11_N-like"/>
    <property type="match status" value="1"/>
</dbReference>
<dbReference type="InterPro" id="IPR041726">
    <property type="entry name" value="ACAD10_11_N"/>
</dbReference>
<dbReference type="GO" id="GO:0016740">
    <property type="term" value="F:transferase activity"/>
    <property type="evidence" value="ECO:0007669"/>
    <property type="project" value="UniProtKB-KW"/>
</dbReference>
<dbReference type="Proteomes" id="UP000093928">
    <property type="component" value="Unassembled WGS sequence"/>
</dbReference>
<dbReference type="AlphaFoldDB" id="A0A1A3NNH4"/>
<dbReference type="InterPro" id="IPR002575">
    <property type="entry name" value="Aminoglycoside_PTrfase"/>
</dbReference>
<dbReference type="PANTHER" id="PTHR21310">
    <property type="entry name" value="AMINOGLYCOSIDE PHOSPHOTRANSFERASE-RELATED-RELATED"/>
    <property type="match status" value="1"/>
</dbReference>
<organism evidence="2 3">
    <name type="scientific">Mycobacterium asiaticum</name>
    <dbReference type="NCBI Taxonomy" id="1790"/>
    <lineage>
        <taxon>Bacteria</taxon>
        <taxon>Bacillati</taxon>
        <taxon>Actinomycetota</taxon>
        <taxon>Actinomycetes</taxon>
        <taxon>Mycobacteriales</taxon>
        <taxon>Mycobacteriaceae</taxon>
        <taxon>Mycobacterium</taxon>
    </lineage>
</organism>
<evidence type="ECO:0000313" key="2">
    <source>
        <dbReference type="EMBL" id="OBK22895.1"/>
    </source>
</evidence>
<comment type="caution">
    <text evidence="2">The sequence shown here is derived from an EMBL/GenBank/DDBJ whole genome shotgun (WGS) entry which is preliminary data.</text>
</comment>
<dbReference type="Gene3D" id="3.30.200.20">
    <property type="entry name" value="Phosphorylase Kinase, domain 1"/>
    <property type="match status" value="1"/>
</dbReference>
<dbReference type="InterPro" id="IPR051678">
    <property type="entry name" value="AGP_Transferase"/>
</dbReference>
<dbReference type="PANTHER" id="PTHR21310:SF40">
    <property type="entry name" value="AMINOGLYCOSIDE PHOSPHOTRANSFERASE DOMAIN-CONTAINING PROTEIN-RELATED"/>
    <property type="match status" value="1"/>
</dbReference>
<reference evidence="2 3" key="1">
    <citation type="submission" date="2016-06" db="EMBL/GenBank/DDBJ databases">
        <authorList>
            <person name="Kjaerup R.B."/>
            <person name="Dalgaard T.S."/>
            <person name="Juul-Madsen H.R."/>
        </authorList>
    </citation>
    <scope>NUCLEOTIDE SEQUENCE [LARGE SCALE GENOMIC DNA]</scope>
    <source>
        <strain evidence="2 3">1165133.8</strain>
    </source>
</reference>
<dbReference type="InterPro" id="IPR011009">
    <property type="entry name" value="Kinase-like_dom_sf"/>
</dbReference>
<keyword evidence="2" id="KW-0808">Transferase</keyword>
<dbReference type="EMBL" id="LZLS01000184">
    <property type="protein sequence ID" value="OBK22895.1"/>
    <property type="molecule type" value="Genomic_DNA"/>
</dbReference>
<protein>
    <submittedName>
        <fullName evidence="2">Aminoglycoside phosphotransferase</fullName>
    </submittedName>
</protein>
<accession>A0A1A3NNH4</accession>
<dbReference type="SUPFAM" id="SSF56112">
    <property type="entry name" value="Protein kinase-like (PK-like)"/>
    <property type="match status" value="1"/>
</dbReference>
<gene>
    <name evidence="2" type="ORF">A5634_06895</name>
</gene>
<sequence length="340" mass="37021">MIDIGALRSWMDAHGLGAGPVENVRAIAGGSQNIMARFERDGREYVLRRGPAHPRPYSNTAILRETQVLSALVGTDVPHAALIQACDDPSVLGGSVFYLMEPIDGFNASVELPALHAGSESVRRAMSFALVDALATLGAVDHAAVGLADFGKPEGFLQRQVPRWLAELDSYHSPSFHPQIPGVSDVADWLTAQQPTRWTPGIMHGDYHAANVMFARTGPTVAAIVDWEMATIGDPLLDLGWLLASWRLPDVEGVFGGPFARSPNLPSTAELAHRYGQQTTRDMSHLRWYTVLACFKLGILLEGTWARAHAGKASMDVGQQLHTTTLRLFERAIELIEESE</sequence>
<dbReference type="Pfam" id="PF01636">
    <property type="entry name" value="APH"/>
    <property type="match status" value="1"/>
</dbReference>
<evidence type="ECO:0000313" key="3">
    <source>
        <dbReference type="Proteomes" id="UP000093928"/>
    </source>
</evidence>
<feature type="domain" description="Aminoglycoside phosphotransferase" evidence="1">
    <location>
        <begin position="24"/>
        <end position="254"/>
    </location>
</feature>